<feature type="compositionally biased region" description="Low complexity" evidence="1">
    <location>
        <begin position="114"/>
        <end position="170"/>
    </location>
</feature>
<dbReference type="eggNOG" id="ENOG502RJC5">
    <property type="taxonomic scope" value="Eukaryota"/>
</dbReference>
<dbReference type="OrthoDB" id="4588947at2759"/>
<name>G2QVU4_THETT</name>
<feature type="compositionally biased region" description="Low complexity" evidence="1">
    <location>
        <begin position="177"/>
        <end position="189"/>
    </location>
</feature>
<dbReference type="EMBL" id="CP003009">
    <property type="protein sequence ID" value="AEO63875.1"/>
    <property type="molecule type" value="Genomic_DNA"/>
</dbReference>
<dbReference type="Proteomes" id="UP000008181">
    <property type="component" value="Chromosome 1"/>
</dbReference>
<dbReference type="KEGG" id="ttt:THITE_157791"/>
<keyword evidence="4" id="KW-1185">Reference proteome</keyword>
<evidence type="ECO:0000313" key="4">
    <source>
        <dbReference type="Proteomes" id="UP000008181"/>
    </source>
</evidence>
<gene>
    <name evidence="3" type="ORF">THITE_157791</name>
</gene>
<keyword evidence="2" id="KW-0812">Transmembrane</keyword>
<organism evidence="3 4">
    <name type="scientific">Thermothielavioides terrestris (strain ATCC 38088 / NRRL 8126)</name>
    <name type="common">Thielavia terrestris</name>
    <dbReference type="NCBI Taxonomy" id="578455"/>
    <lineage>
        <taxon>Eukaryota</taxon>
        <taxon>Fungi</taxon>
        <taxon>Dikarya</taxon>
        <taxon>Ascomycota</taxon>
        <taxon>Pezizomycotina</taxon>
        <taxon>Sordariomycetes</taxon>
        <taxon>Sordariomycetidae</taxon>
        <taxon>Sordariales</taxon>
        <taxon>Chaetomiaceae</taxon>
        <taxon>Thermothielavioides</taxon>
        <taxon>Thermothielavioides terrestris</taxon>
    </lineage>
</organism>
<feature type="region of interest" description="Disordered" evidence="1">
    <location>
        <begin position="295"/>
        <end position="365"/>
    </location>
</feature>
<feature type="transmembrane region" description="Helical" evidence="2">
    <location>
        <begin position="201"/>
        <end position="222"/>
    </location>
</feature>
<accession>G2QVU4</accession>
<dbReference type="HOGENOM" id="CLU_657205_0_0_1"/>
<dbReference type="AlphaFoldDB" id="G2QVU4"/>
<protein>
    <submittedName>
        <fullName evidence="3">Uncharacterized protein</fullName>
    </submittedName>
</protein>
<evidence type="ECO:0000256" key="1">
    <source>
        <dbReference type="SAM" id="MobiDB-lite"/>
    </source>
</evidence>
<dbReference type="GeneID" id="11521642"/>
<proteinExistence type="predicted"/>
<evidence type="ECO:0000256" key="2">
    <source>
        <dbReference type="SAM" id="Phobius"/>
    </source>
</evidence>
<feature type="region of interest" description="Disordered" evidence="1">
    <location>
        <begin position="227"/>
        <end position="270"/>
    </location>
</feature>
<keyword evidence="2" id="KW-1133">Transmembrane helix</keyword>
<dbReference type="RefSeq" id="XP_003650211.1">
    <property type="nucleotide sequence ID" value="XM_003650163.1"/>
</dbReference>
<keyword evidence="2" id="KW-0472">Membrane</keyword>
<feature type="region of interest" description="Disordered" evidence="1">
    <location>
        <begin position="114"/>
        <end position="193"/>
    </location>
</feature>
<evidence type="ECO:0000313" key="3">
    <source>
        <dbReference type="EMBL" id="AEO63875.1"/>
    </source>
</evidence>
<reference evidence="3 4" key="1">
    <citation type="journal article" date="2011" name="Nat. Biotechnol.">
        <title>Comparative genomic analysis of the thermophilic biomass-degrading fungi Myceliophthora thermophila and Thielavia terrestris.</title>
        <authorList>
            <person name="Berka R.M."/>
            <person name="Grigoriev I.V."/>
            <person name="Otillar R."/>
            <person name="Salamov A."/>
            <person name="Grimwood J."/>
            <person name="Reid I."/>
            <person name="Ishmael N."/>
            <person name="John T."/>
            <person name="Darmond C."/>
            <person name="Moisan M.-C."/>
            <person name="Henrissat B."/>
            <person name="Coutinho P.M."/>
            <person name="Lombard V."/>
            <person name="Natvig D.O."/>
            <person name="Lindquist E."/>
            <person name="Schmutz J."/>
            <person name="Lucas S."/>
            <person name="Harris P."/>
            <person name="Powlowski J."/>
            <person name="Bellemare A."/>
            <person name="Taylor D."/>
            <person name="Butler G."/>
            <person name="de Vries R.P."/>
            <person name="Allijn I.E."/>
            <person name="van den Brink J."/>
            <person name="Ushinsky S."/>
            <person name="Storms R."/>
            <person name="Powell A.J."/>
            <person name="Paulsen I.T."/>
            <person name="Elbourne L.D.H."/>
            <person name="Baker S.E."/>
            <person name="Magnuson J."/>
            <person name="LaBoissiere S."/>
            <person name="Clutterbuck A.J."/>
            <person name="Martinez D."/>
            <person name="Wogulis M."/>
            <person name="de Leon A.L."/>
            <person name="Rey M.W."/>
            <person name="Tsang A."/>
        </authorList>
    </citation>
    <scope>NUCLEOTIDE SEQUENCE [LARGE SCALE GENOMIC DNA]</scope>
    <source>
        <strain evidence="4">ATCC 38088 / NRRL 8126</strain>
    </source>
</reference>
<sequence>MLNAALEGAADPVPPAAFLFRPAWPAVSGGHMSAPLRNRGASETCSIISGAFFCCPSEAGTSGCTRVCAVGDFKCGSICCANGQTCMGADTQLPFCVNPIPTLVSSTTAVPTATTASSLESSVSRSTSASTSPTSSRTPTSSSASTHSTSMPATSSTANASTAPAPTTTTTPPPSTPEATGTSTTPAAPNQGGGLPRAGQIAIGIIVPAAVILLVGALWFLIFRRPSRGQGRGGHRRWGTGTNSSFGGGGGDGTGSRAPTPPPAYSKSGLDAVVTPSTLSMHERFIMEANAARAQVGASGEQQQRAGEEGEGYEMGDLGPSGVTVGRRERGGEARPGQAAVETPPGSAGSADRPASPHPGTVFVV</sequence>